<dbReference type="FunFam" id="1.20.1720.10:FF:000013">
    <property type="entry name" value="Related to multidrug resistance proteins"/>
    <property type="match status" value="1"/>
</dbReference>
<evidence type="ECO:0000313" key="11">
    <source>
        <dbReference type="Proteomes" id="UP000045706"/>
    </source>
</evidence>
<sequence>MWRSSFLRKEEKAFLQMGFASRHLNPMAESAGERGELQWPSELVLRLDTPLSPFFLRWSTFHVIEIRAETVAFNNGEVLQESPTKSQTPCVDSSSTEEEPGAIDAANRTSKGDVRDDSDAESVGGQRNTMTTKRLLVAIPALSVCLFVSFVDQTSVSTATPAIAGDLNTGTATSWIGASFLIASTAFQLINGRLSDIFGRKNLLLICLALMGIGDLACGFSQTAEQLFAFRAIAGVGGGGINSLVMIIVSDVTTLQNRGKYQGMLGGIIALANGVGPFLGGAVVESSTWRWVFWMIPIMVVPSSIVILFFLPLKHRSGNYVDKMKKIDYGGIILNVASTLLVLIPLSSGGVTYPWTSAFLISTLSIGGVLAVAFVF</sequence>
<dbReference type="PANTHER" id="PTHR23501:SF78">
    <property type="entry name" value="MAJOR FACILITATOR SUPERFAMILY (MFS) PROFILE DOMAIN-CONTAINING PROTEIN-RELATED"/>
    <property type="match status" value="1"/>
</dbReference>
<keyword evidence="6 8" id="KW-0472">Membrane</keyword>
<dbReference type="GO" id="GO:0046943">
    <property type="term" value="F:carboxylic acid transmembrane transporter activity"/>
    <property type="evidence" value="ECO:0007669"/>
    <property type="project" value="UniProtKB-ARBA"/>
</dbReference>
<dbReference type="Gene3D" id="1.20.1720.10">
    <property type="entry name" value="Multidrug resistance protein D"/>
    <property type="match status" value="1"/>
</dbReference>
<dbReference type="AlphaFoldDB" id="A0A0G4LR59"/>
<accession>A0A0G4LR59</accession>
<comment type="similarity">
    <text evidence="2">Belongs to the major facilitator superfamily.</text>
</comment>
<evidence type="ECO:0000256" key="2">
    <source>
        <dbReference type="ARBA" id="ARBA00008335"/>
    </source>
</evidence>
<feature type="transmembrane region" description="Helical" evidence="8">
    <location>
        <begin position="135"/>
        <end position="152"/>
    </location>
</feature>
<evidence type="ECO:0000256" key="3">
    <source>
        <dbReference type="ARBA" id="ARBA00022448"/>
    </source>
</evidence>
<proteinExistence type="inferred from homology"/>
<feature type="transmembrane region" description="Helical" evidence="8">
    <location>
        <begin position="172"/>
        <end position="190"/>
    </location>
</feature>
<feature type="domain" description="Major facilitator superfamily (MFS) profile" evidence="9">
    <location>
        <begin position="138"/>
        <end position="376"/>
    </location>
</feature>
<feature type="transmembrane region" description="Helical" evidence="8">
    <location>
        <begin position="332"/>
        <end position="351"/>
    </location>
</feature>
<dbReference type="GO" id="GO:0005886">
    <property type="term" value="C:plasma membrane"/>
    <property type="evidence" value="ECO:0007669"/>
    <property type="project" value="TreeGrafter"/>
</dbReference>
<keyword evidence="4 8" id="KW-0812">Transmembrane</keyword>
<evidence type="ECO:0000259" key="9">
    <source>
        <dbReference type="PROSITE" id="PS50850"/>
    </source>
</evidence>
<dbReference type="InterPro" id="IPR011701">
    <property type="entry name" value="MFS"/>
</dbReference>
<dbReference type="PROSITE" id="PS50850">
    <property type="entry name" value="MFS"/>
    <property type="match status" value="1"/>
</dbReference>
<evidence type="ECO:0000256" key="5">
    <source>
        <dbReference type="ARBA" id="ARBA00022989"/>
    </source>
</evidence>
<evidence type="ECO:0000256" key="6">
    <source>
        <dbReference type="ARBA" id="ARBA00023136"/>
    </source>
</evidence>
<dbReference type="GO" id="GO:0012505">
    <property type="term" value="C:endomembrane system"/>
    <property type="evidence" value="ECO:0007669"/>
    <property type="project" value="UniProtKB-SubCell"/>
</dbReference>
<dbReference type="InterPro" id="IPR036259">
    <property type="entry name" value="MFS_trans_sf"/>
</dbReference>
<dbReference type="EMBL" id="CVQI01016557">
    <property type="protein sequence ID" value="CRK24542.1"/>
    <property type="molecule type" value="Genomic_DNA"/>
</dbReference>
<feature type="transmembrane region" description="Helical" evidence="8">
    <location>
        <begin position="202"/>
        <end position="222"/>
    </location>
</feature>
<feature type="transmembrane region" description="Helical" evidence="8">
    <location>
        <begin position="228"/>
        <end position="249"/>
    </location>
</feature>
<keyword evidence="5 8" id="KW-1133">Transmembrane helix</keyword>
<dbReference type="InterPro" id="IPR020846">
    <property type="entry name" value="MFS_dom"/>
</dbReference>
<dbReference type="Proteomes" id="UP000045706">
    <property type="component" value="Unassembled WGS sequence"/>
</dbReference>
<evidence type="ECO:0000256" key="7">
    <source>
        <dbReference type="SAM" id="MobiDB-lite"/>
    </source>
</evidence>
<dbReference type="SUPFAM" id="SSF103473">
    <property type="entry name" value="MFS general substrate transporter"/>
    <property type="match status" value="1"/>
</dbReference>
<comment type="subcellular location">
    <subcellularLocation>
        <location evidence="1">Endomembrane system</location>
        <topology evidence="1">Multi-pass membrane protein</topology>
    </subcellularLocation>
</comment>
<dbReference type="PANTHER" id="PTHR23501">
    <property type="entry name" value="MAJOR FACILITATOR SUPERFAMILY"/>
    <property type="match status" value="1"/>
</dbReference>
<feature type="compositionally biased region" description="Polar residues" evidence="7">
    <location>
        <begin position="81"/>
        <end position="94"/>
    </location>
</feature>
<evidence type="ECO:0000256" key="8">
    <source>
        <dbReference type="SAM" id="Phobius"/>
    </source>
</evidence>
<organism evidence="10 11">
    <name type="scientific">Verticillium longisporum</name>
    <name type="common">Verticillium dahliae var. longisporum</name>
    <dbReference type="NCBI Taxonomy" id="100787"/>
    <lineage>
        <taxon>Eukaryota</taxon>
        <taxon>Fungi</taxon>
        <taxon>Dikarya</taxon>
        <taxon>Ascomycota</taxon>
        <taxon>Pezizomycotina</taxon>
        <taxon>Sordariomycetes</taxon>
        <taxon>Hypocreomycetidae</taxon>
        <taxon>Glomerellales</taxon>
        <taxon>Plectosphaerellaceae</taxon>
        <taxon>Verticillium</taxon>
    </lineage>
</organism>
<gene>
    <name evidence="10" type="ORF">BN1723_013337</name>
</gene>
<reference evidence="11" key="1">
    <citation type="submission" date="2015-05" db="EMBL/GenBank/DDBJ databases">
        <authorList>
            <person name="Fogelqvist Johan"/>
        </authorList>
    </citation>
    <scope>NUCLEOTIDE SEQUENCE [LARGE SCALE GENOMIC DNA]</scope>
</reference>
<name>A0A0G4LR59_VERLO</name>
<evidence type="ECO:0000256" key="4">
    <source>
        <dbReference type="ARBA" id="ARBA00022692"/>
    </source>
</evidence>
<feature type="transmembrane region" description="Helical" evidence="8">
    <location>
        <begin position="291"/>
        <end position="311"/>
    </location>
</feature>
<evidence type="ECO:0000313" key="10">
    <source>
        <dbReference type="EMBL" id="CRK24542.1"/>
    </source>
</evidence>
<protein>
    <recommendedName>
        <fullName evidence="9">Major facilitator superfamily (MFS) profile domain-containing protein</fullName>
    </recommendedName>
</protein>
<evidence type="ECO:0000256" key="1">
    <source>
        <dbReference type="ARBA" id="ARBA00004127"/>
    </source>
</evidence>
<feature type="transmembrane region" description="Helical" evidence="8">
    <location>
        <begin position="357"/>
        <end position="375"/>
    </location>
</feature>
<feature type="region of interest" description="Disordered" evidence="7">
    <location>
        <begin position="79"/>
        <end position="125"/>
    </location>
</feature>
<keyword evidence="3" id="KW-0813">Transport</keyword>
<feature type="transmembrane region" description="Helical" evidence="8">
    <location>
        <begin position="261"/>
        <end position="279"/>
    </location>
</feature>
<dbReference type="Pfam" id="PF07690">
    <property type="entry name" value="MFS_1"/>
    <property type="match status" value="1"/>
</dbReference>
<dbReference type="PRINTS" id="PR01036">
    <property type="entry name" value="TCRTETB"/>
</dbReference>